<keyword evidence="4" id="KW-1185">Reference proteome</keyword>
<evidence type="ECO:0000313" key="4">
    <source>
        <dbReference type="Proteomes" id="UP000472971"/>
    </source>
</evidence>
<dbReference type="Proteomes" id="UP000472971">
    <property type="component" value="Unassembled WGS sequence"/>
</dbReference>
<dbReference type="Gene3D" id="4.10.810.10">
    <property type="entry name" value="Virus Scaffolding Protein, Chain A"/>
    <property type="match status" value="1"/>
</dbReference>
<organism evidence="3 4">
    <name type="scientific">Bacillus aquiflavi</name>
    <dbReference type="NCBI Taxonomy" id="2672567"/>
    <lineage>
        <taxon>Bacteria</taxon>
        <taxon>Bacillati</taxon>
        <taxon>Bacillota</taxon>
        <taxon>Bacilli</taxon>
        <taxon>Bacillales</taxon>
        <taxon>Bacillaceae</taxon>
        <taxon>Bacillus</taxon>
    </lineage>
</organism>
<dbReference type="InterPro" id="IPR014957">
    <property type="entry name" value="IDEAL_dom"/>
</dbReference>
<dbReference type="EMBL" id="JAAIWN010000001">
    <property type="protein sequence ID" value="NEY80078.1"/>
    <property type="molecule type" value="Genomic_DNA"/>
</dbReference>
<sequence>MKNEKSYAELMKSCAMNRQNEEANFMLDLYVDMILSEAMLKAEKTKLLKQIDLALDHRDKVAFNSLCKQLKELNVRFGT</sequence>
<dbReference type="InterPro" id="IPR027393">
    <property type="entry name" value="Virus_scaffolding_prot_C"/>
</dbReference>
<dbReference type="EMBL" id="JACEIO010000001">
    <property type="protein sequence ID" value="MBA4535702.1"/>
    <property type="molecule type" value="Genomic_DNA"/>
</dbReference>
<accession>A0A6B3VS92</accession>
<evidence type="ECO:0000259" key="1">
    <source>
        <dbReference type="SMART" id="SM00914"/>
    </source>
</evidence>
<evidence type="ECO:0000313" key="3">
    <source>
        <dbReference type="EMBL" id="NEY80078.1"/>
    </source>
</evidence>
<protein>
    <submittedName>
        <fullName evidence="3">IDEAL domain-containing protein</fullName>
    </submittedName>
</protein>
<name>A0A6B3VS92_9BACI</name>
<dbReference type="Pfam" id="PF08858">
    <property type="entry name" value="IDEAL"/>
    <property type="match status" value="1"/>
</dbReference>
<gene>
    <name evidence="3" type="ORF">G4D64_00780</name>
    <name evidence="2" type="ORF">H1Z61_00780</name>
</gene>
<evidence type="ECO:0000313" key="5">
    <source>
        <dbReference type="Proteomes" id="UP000570010"/>
    </source>
</evidence>
<dbReference type="AlphaFoldDB" id="A0A6B3VS92"/>
<feature type="domain" description="IDEAL" evidence="1">
    <location>
        <begin position="34"/>
        <end position="70"/>
    </location>
</feature>
<reference evidence="2 5" key="2">
    <citation type="submission" date="2020-07" db="EMBL/GenBank/DDBJ databases">
        <authorList>
            <person name="Feng H."/>
        </authorList>
    </citation>
    <scope>NUCLEOTIDE SEQUENCE [LARGE SCALE GENOMIC DNA]</scope>
    <source>
        <strain evidence="5">s-12</strain>
        <strain evidence="2">S-12</strain>
    </source>
</reference>
<reference evidence="3 4" key="1">
    <citation type="submission" date="2020-02" db="EMBL/GenBank/DDBJ databases">
        <title>Bacillus aquiflavi sp. nov., isolated from yellow water of strong flavor Chinese baijiu in Yibin region of China.</title>
        <authorList>
            <person name="Xie J."/>
        </authorList>
    </citation>
    <scope>NUCLEOTIDE SEQUENCE [LARGE SCALE GENOMIC DNA]</scope>
    <source>
        <strain evidence="3 4">3H-10</strain>
    </source>
</reference>
<evidence type="ECO:0000313" key="2">
    <source>
        <dbReference type="EMBL" id="MBA4535702.1"/>
    </source>
</evidence>
<dbReference type="SMART" id="SM00914">
    <property type="entry name" value="IDEAL"/>
    <property type="match status" value="1"/>
</dbReference>
<dbReference type="Proteomes" id="UP000570010">
    <property type="component" value="Unassembled WGS sequence"/>
</dbReference>
<proteinExistence type="predicted"/>
<comment type="caution">
    <text evidence="3">The sequence shown here is derived from an EMBL/GenBank/DDBJ whole genome shotgun (WGS) entry which is preliminary data.</text>
</comment>
<dbReference type="RefSeq" id="WP_163239055.1">
    <property type="nucleotide sequence ID" value="NZ_JAAIWN010000001.1"/>
</dbReference>